<comment type="caution">
    <text evidence="10">The sequence shown here is derived from an EMBL/GenBank/DDBJ whole genome shotgun (WGS) entry which is preliminary data.</text>
</comment>
<feature type="region of interest" description="Disordered" evidence="8">
    <location>
        <begin position="342"/>
        <end position="361"/>
    </location>
</feature>
<evidence type="ECO:0000256" key="8">
    <source>
        <dbReference type="SAM" id="MobiDB-lite"/>
    </source>
</evidence>
<dbReference type="Proteomes" id="UP000192578">
    <property type="component" value="Unassembled WGS sequence"/>
</dbReference>
<keyword evidence="11" id="KW-1185">Reference proteome</keyword>
<dbReference type="InterPro" id="IPR001594">
    <property type="entry name" value="Palmitoyltrfase_DHHC"/>
</dbReference>
<keyword evidence="2 7" id="KW-0808">Transferase</keyword>
<comment type="similarity">
    <text evidence="7">Belongs to the DHHC palmitoyltransferase family.</text>
</comment>
<dbReference type="PROSITE" id="PS50216">
    <property type="entry name" value="DHHC"/>
    <property type="match status" value="1"/>
</dbReference>
<feature type="domain" description="Palmitoyltransferase DHHC" evidence="9">
    <location>
        <begin position="130"/>
        <end position="248"/>
    </location>
</feature>
<dbReference type="InterPro" id="IPR039859">
    <property type="entry name" value="PFA4/ZDH16/20/ERF2-like"/>
</dbReference>
<evidence type="ECO:0000256" key="3">
    <source>
        <dbReference type="ARBA" id="ARBA00022692"/>
    </source>
</evidence>
<feature type="transmembrane region" description="Helical" evidence="7">
    <location>
        <begin position="20"/>
        <end position="42"/>
    </location>
</feature>
<evidence type="ECO:0000313" key="10">
    <source>
        <dbReference type="EMBL" id="OQV13236.1"/>
    </source>
</evidence>
<feature type="transmembrane region" description="Helical" evidence="7">
    <location>
        <begin position="173"/>
        <end position="190"/>
    </location>
</feature>
<dbReference type="AlphaFoldDB" id="A0A1W0WDE5"/>
<keyword evidence="6 7" id="KW-0012">Acyltransferase</keyword>
<evidence type="ECO:0000259" key="9">
    <source>
        <dbReference type="Pfam" id="PF01529"/>
    </source>
</evidence>
<dbReference type="GO" id="GO:0019706">
    <property type="term" value="F:protein-cysteine S-palmitoyltransferase activity"/>
    <property type="evidence" value="ECO:0007669"/>
    <property type="project" value="UniProtKB-EC"/>
</dbReference>
<evidence type="ECO:0000256" key="5">
    <source>
        <dbReference type="ARBA" id="ARBA00023136"/>
    </source>
</evidence>
<organism evidence="10 11">
    <name type="scientific">Hypsibius exemplaris</name>
    <name type="common">Freshwater tardigrade</name>
    <dbReference type="NCBI Taxonomy" id="2072580"/>
    <lineage>
        <taxon>Eukaryota</taxon>
        <taxon>Metazoa</taxon>
        <taxon>Ecdysozoa</taxon>
        <taxon>Tardigrada</taxon>
        <taxon>Eutardigrada</taxon>
        <taxon>Parachela</taxon>
        <taxon>Hypsibioidea</taxon>
        <taxon>Hypsibiidae</taxon>
        <taxon>Hypsibius</taxon>
    </lineage>
</organism>
<dbReference type="EC" id="2.3.1.225" evidence="7"/>
<keyword evidence="5 7" id="KW-0472">Membrane</keyword>
<evidence type="ECO:0000256" key="1">
    <source>
        <dbReference type="ARBA" id="ARBA00004141"/>
    </source>
</evidence>
<comment type="domain">
    <text evidence="7">The DHHC domain is required for palmitoyltransferase activity.</text>
</comment>
<evidence type="ECO:0000313" key="11">
    <source>
        <dbReference type="Proteomes" id="UP000192578"/>
    </source>
</evidence>
<comment type="catalytic activity">
    <reaction evidence="7">
        <text>L-cysteinyl-[protein] + hexadecanoyl-CoA = S-hexadecanoyl-L-cysteinyl-[protein] + CoA</text>
        <dbReference type="Rhea" id="RHEA:36683"/>
        <dbReference type="Rhea" id="RHEA-COMP:10131"/>
        <dbReference type="Rhea" id="RHEA-COMP:11032"/>
        <dbReference type="ChEBI" id="CHEBI:29950"/>
        <dbReference type="ChEBI" id="CHEBI:57287"/>
        <dbReference type="ChEBI" id="CHEBI:57379"/>
        <dbReference type="ChEBI" id="CHEBI:74151"/>
        <dbReference type="EC" id="2.3.1.225"/>
    </reaction>
</comment>
<dbReference type="Pfam" id="PF01529">
    <property type="entry name" value="DHHC"/>
    <property type="match status" value="1"/>
</dbReference>
<name>A0A1W0WDE5_HYPEX</name>
<feature type="transmembrane region" description="Helical" evidence="7">
    <location>
        <begin position="49"/>
        <end position="67"/>
    </location>
</feature>
<dbReference type="PANTHER" id="PTHR12246">
    <property type="entry name" value="PALMITOYLTRANSFERASE ZDHHC16"/>
    <property type="match status" value="1"/>
</dbReference>
<evidence type="ECO:0000256" key="2">
    <source>
        <dbReference type="ARBA" id="ARBA00022679"/>
    </source>
</evidence>
<keyword evidence="3 7" id="KW-0812">Transmembrane</keyword>
<dbReference type="EMBL" id="MTYJ01000128">
    <property type="protein sequence ID" value="OQV13236.1"/>
    <property type="molecule type" value="Genomic_DNA"/>
</dbReference>
<evidence type="ECO:0000256" key="4">
    <source>
        <dbReference type="ARBA" id="ARBA00022989"/>
    </source>
</evidence>
<evidence type="ECO:0000256" key="7">
    <source>
        <dbReference type="RuleBase" id="RU079119"/>
    </source>
</evidence>
<reference evidence="11" key="1">
    <citation type="submission" date="2017-01" db="EMBL/GenBank/DDBJ databases">
        <title>Comparative genomics of anhydrobiosis in the tardigrade Hypsibius dujardini.</title>
        <authorList>
            <person name="Yoshida Y."/>
            <person name="Koutsovoulos G."/>
            <person name="Laetsch D."/>
            <person name="Stevens L."/>
            <person name="Kumar S."/>
            <person name="Horikawa D."/>
            <person name="Ishino K."/>
            <person name="Komine S."/>
            <person name="Tomita M."/>
            <person name="Blaxter M."/>
            <person name="Arakawa K."/>
        </authorList>
    </citation>
    <scope>NUCLEOTIDE SEQUENCE [LARGE SCALE GENOMIC DNA]</scope>
    <source>
        <strain evidence="11">Z151</strain>
    </source>
</reference>
<dbReference type="OrthoDB" id="9909019at2759"/>
<comment type="subcellular location">
    <subcellularLocation>
        <location evidence="1">Membrane</location>
        <topology evidence="1">Multi-pass membrane protein</topology>
    </subcellularLocation>
</comment>
<feature type="transmembrane region" description="Helical" evidence="7">
    <location>
        <begin position="211"/>
        <end position="236"/>
    </location>
</feature>
<keyword evidence="4 7" id="KW-1133">Transmembrane helix</keyword>
<proteinExistence type="inferred from homology"/>
<protein>
    <recommendedName>
        <fullName evidence="7">Palmitoyltransferase</fullName>
        <ecNumber evidence="7">2.3.1.225</ecNumber>
    </recommendedName>
</protein>
<sequence length="383" mass="44367">MLNNPIVRALITVFKWFPVVFISAVVIWSYYAFVVQLCVLEIKSECEKAMYLIFYHFFFVMFAWSYYQCLFTNAARIPDRFHLPPEQVAQIDSALSIRNYDSAKTLLESFGRNLPVYTRGFNGGTVFFHIRYCEKCKAIKPDRAHHCSVCERCIVKMDHHWINNCVCFNNYKFFILFLAYAMLYCLYISLTDLQYFIKFWKDQLTEGSAKFHILFLFFISTMFMISLCTLFSYHIYLTLTNRTTIESYRPPVFSGGPDKNGWSLGGWANFTEIFGDRKLLWFLPIFSGKGDGSGYPSNSARNTLPVTADPQTDIEALSSPSLKSNGHGHSFPIRVAEEDRDDLLRRSQWSEEGAGDENPVVNFSYASSSLRIENERRPHNSLF</sequence>
<gene>
    <name evidence="10" type="ORF">BV898_12558</name>
</gene>
<dbReference type="GO" id="GO:0016020">
    <property type="term" value="C:membrane"/>
    <property type="evidence" value="ECO:0007669"/>
    <property type="project" value="UniProtKB-SubCell"/>
</dbReference>
<accession>A0A1W0WDE5</accession>
<evidence type="ECO:0000256" key="6">
    <source>
        <dbReference type="ARBA" id="ARBA00023315"/>
    </source>
</evidence>